<dbReference type="Pfam" id="PF13411">
    <property type="entry name" value="MerR_1"/>
    <property type="match status" value="1"/>
</dbReference>
<evidence type="ECO:0000313" key="5">
    <source>
        <dbReference type="Proteomes" id="UP000594637"/>
    </source>
</evidence>
<feature type="domain" description="HTH merR-type" evidence="3">
    <location>
        <begin position="1"/>
        <end position="68"/>
    </location>
</feature>
<dbReference type="PROSITE" id="PS50937">
    <property type="entry name" value="HTH_MERR_2"/>
    <property type="match status" value="1"/>
</dbReference>
<dbReference type="Gene3D" id="1.10.1660.10">
    <property type="match status" value="1"/>
</dbReference>
<dbReference type="KEGG" id="arep:ID810_01910"/>
<dbReference type="Proteomes" id="UP000594637">
    <property type="component" value="Chromosome"/>
</dbReference>
<proteinExistence type="predicted"/>
<sequence length="315" mass="35444">MRVKEMADLAGTTTRAVRHYHALGLLPVPATRGMQRDYGFEHLARLLRIRWLSESGLSLERIAQILDDEAAHPTRPTRSAEPTPPARPTRSADSPAAPLPSRPEDTTLADLRATRTEIDRRIDELLHQRRRIDQLIAKASSGERLSPLPSSLETFYSDLEQRLTSPGAVRILRNKQHAMTLLAGTGLFPTTTIDLALDDFDTAERDVMADLFERFNALKGLDLRDPRTDDLRRGLTADLWGLLERHKQVSHDLLRTLPGGRFSARLWSTYGLLLRVAYPDPLQQAVVRDLLALMAADPTLIDVLDPTVRQEWLHA</sequence>
<name>A0A7T0PXE8_9ACTO</name>
<keyword evidence="1" id="KW-0238">DNA-binding</keyword>
<dbReference type="SMART" id="SM00422">
    <property type="entry name" value="HTH_MERR"/>
    <property type="match status" value="1"/>
</dbReference>
<dbReference type="GO" id="GO:0003700">
    <property type="term" value="F:DNA-binding transcription factor activity"/>
    <property type="evidence" value="ECO:0007669"/>
    <property type="project" value="InterPro"/>
</dbReference>
<dbReference type="InterPro" id="IPR047057">
    <property type="entry name" value="MerR_fam"/>
</dbReference>
<evidence type="ECO:0000259" key="3">
    <source>
        <dbReference type="PROSITE" id="PS50937"/>
    </source>
</evidence>
<organism evidence="4 5">
    <name type="scientific">Actinomyces respiraculi</name>
    <dbReference type="NCBI Taxonomy" id="2744574"/>
    <lineage>
        <taxon>Bacteria</taxon>
        <taxon>Bacillati</taxon>
        <taxon>Actinomycetota</taxon>
        <taxon>Actinomycetes</taxon>
        <taxon>Actinomycetales</taxon>
        <taxon>Actinomycetaceae</taxon>
        <taxon>Actinomyces</taxon>
    </lineage>
</organism>
<dbReference type="PANTHER" id="PTHR30204:SF93">
    <property type="entry name" value="HTH MERR-TYPE DOMAIN-CONTAINING PROTEIN"/>
    <property type="match status" value="1"/>
</dbReference>
<dbReference type="CDD" id="cd00592">
    <property type="entry name" value="HTH_MerR-like"/>
    <property type="match status" value="1"/>
</dbReference>
<dbReference type="InterPro" id="IPR000551">
    <property type="entry name" value="MerR-type_HTH_dom"/>
</dbReference>
<reference evidence="4 5" key="1">
    <citation type="submission" date="2020-11" db="EMBL/GenBank/DDBJ databases">
        <title>Actinomyces sp. ZJ750.</title>
        <authorList>
            <person name="Zhou J."/>
        </authorList>
    </citation>
    <scope>NUCLEOTIDE SEQUENCE [LARGE SCALE GENOMIC DNA]</scope>
    <source>
        <strain evidence="4 5">ZJ750</strain>
    </source>
</reference>
<dbReference type="GO" id="GO:0003677">
    <property type="term" value="F:DNA binding"/>
    <property type="evidence" value="ECO:0007669"/>
    <property type="project" value="UniProtKB-KW"/>
</dbReference>
<dbReference type="InterPro" id="IPR009061">
    <property type="entry name" value="DNA-bd_dom_put_sf"/>
</dbReference>
<dbReference type="SUPFAM" id="SSF46955">
    <property type="entry name" value="Putative DNA-binding domain"/>
    <property type="match status" value="1"/>
</dbReference>
<evidence type="ECO:0000313" key="4">
    <source>
        <dbReference type="EMBL" id="QPL05765.1"/>
    </source>
</evidence>
<gene>
    <name evidence="4" type="ORF">ID810_01910</name>
</gene>
<dbReference type="AlphaFoldDB" id="A0A7T0PXE8"/>
<feature type="region of interest" description="Disordered" evidence="2">
    <location>
        <begin position="68"/>
        <end position="113"/>
    </location>
</feature>
<evidence type="ECO:0000256" key="2">
    <source>
        <dbReference type="SAM" id="MobiDB-lite"/>
    </source>
</evidence>
<protein>
    <submittedName>
        <fullName evidence="4">MerR family transcriptional regulator</fullName>
    </submittedName>
</protein>
<dbReference type="EMBL" id="CP063989">
    <property type="protein sequence ID" value="QPL05765.1"/>
    <property type="molecule type" value="Genomic_DNA"/>
</dbReference>
<dbReference type="PANTHER" id="PTHR30204">
    <property type="entry name" value="REDOX-CYCLING DRUG-SENSING TRANSCRIPTIONAL ACTIVATOR SOXR"/>
    <property type="match status" value="1"/>
</dbReference>
<accession>A0A7T0PXE8</accession>
<evidence type="ECO:0000256" key="1">
    <source>
        <dbReference type="ARBA" id="ARBA00023125"/>
    </source>
</evidence>
<keyword evidence="5" id="KW-1185">Reference proteome</keyword>